<evidence type="ECO:0000313" key="3">
    <source>
        <dbReference type="Proteomes" id="UP000030634"/>
    </source>
</evidence>
<dbReference type="HOGENOM" id="CLU_1522758_0_0_0"/>
<proteinExistence type="predicted"/>
<dbReference type="AlphaFoldDB" id="A0A0A7KNB3"/>
<reference evidence="2" key="1">
    <citation type="submission" date="2014-11" db="EMBL/GenBank/DDBJ databases">
        <title>Complete genome sequence of Deinococcus swuensis, a bacterium resistant to radiation toxicity.</title>
        <authorList>
            <person name="Kim M.K."/>
            <person name="Srinivasan S."/>
            <person name="Back C.-G."/>
            <person name="Joo E.S."/>
            <person name="Lee S.-Y."/>
            <person name="Jung H.-Y."/>
        </authorList>
    </citation>
    <scope>NUCLEOTIDE SEQUENCE</scope>
    <source>
        <strain evidence="2">DY59</strain>
    </source>
</reference>
<dbReference type="EMBL" id="CP010028">
    <property type="protein sequence ID" value="AIZ43895.1"/>
    <property type="molecule type" value="Genomic_DNA"/>
</dbReference>
<accession>A0A0A7KNB3</accession>
<reference evidence="3" key="2">
    <citation type="submission" date="2014-11" db="EMBL/GenBank/DDBJ databases">
        <title>Hymenobacter sp. DG25B genome submission.</title>
        <authorList>
            <person name="Jung H.-Y."/>
            <person name="Kim M.K."/>
            <person name="Srinivasan S."/>
            <person name="Lim S."/>
        </authorList>
    </citation>
    <scope>NUCLEOTIDE SEQUENCE [LARGE SCALE GENOMIC DNA]</scope>
    <source>
        <strain evidence="3">DY59</strain>
    </source>
</reference>
<dbReference type="Proteomes" id="UP000030634">
    <property type="component" value="Chromosome"/>
</dbReference>
<protein>
    <submittedName>
        <fullName evidence="2">Uncharacterized protein</fullName>
    </submittedName>
</protein>
<gene>
    <name evidence="1" type="ORF">QR90_00210</name>
    <name evidence="2" type="ORF">QR90_15430</name>
</gene>
<sequence length="176" mass="19814">MLRDEIGLGFEPGAPFSERVLEFSQGVKAAVDQWLVRQGPDAFSRLQFWRVGRQRHRLQATGMSLRWRDMKSRAIFNEQDVMVWPRPETGRECGHDELVGAFGDLWHQPELAGATFRTDKGIQVQPFIAWLDGPGGGVARGCPDGPRDGLEADAMFIHGPQRDVRVEPLRCAKPLH</sequence>
<dbReference type="EMBL" id="CP010028">
    <property type="protein sequence ID" value="AIZ46148.1"/>
    <property type="molecule type" value="Genomic_DNA"/>
</dbReference>
<dbReference type="KEGG" id="dsw:QR90_15430"/>
<name>A0A0A7KNB3_9DEIO</name>
<organism evidence="2 3">
    <name type="scientific">Deinococcus radiopugnans</name>
    <dbReference type="NCBI Taxonomy" id="57497"/>
    <lineage>
        <taxon>Bacteria</taxon>
        <taxon>Thermotogati</taxon>
        <taxon>Deinococcota</taxon>
        <taxon>Deinococci</taxon>
        <taxon>Deinococcales</taxon>
        <taxon>Deinococcaceae</taxon>
        <taxon>Deinococcus</taxon>
    </lineage>
</organism>
<evidence type="ECO:0000313" key="2">
    <source>
        <dbReference type="EMBL" id="AIZ46148.1"/>
    </source>
</evidence>
<dbReference type="KEGG" id="dsw:QR90_00210"/>
<evidence type="ECO:0000313" key="1">
    <source>
        <dbReference type="EMBL" id="AIZ43895.1"/>
    </source>
</evidence>
<dbReference type="STRING" id="1182571.QR90_00210"/>